<dbReference type="EMBL" id="CAFBQH010000055">
    <property type="protein sequence ID" value="CAB5050819.1"/>
    <property type="molecule type" value="Genomic_DNA"/>
</dbReference>
<feature type="transmembrane region" description="Helical" evidence="1">
    <location>
        <begin position="52"/>
        <end position="71"/>
    </location>
</feature>
<feature type="transmembrane region" description="Helical" evidence="1">
    <location>
        <begin position="108"/>
        <end position="129"/>
    </location>
</feature>
<organism evidence="2">
    <name type="scientific">freshwater metagenome</name>
    <dbReference type="NCBI Taxonomy" id="449393"/>
    <lineage>
        <taxon>unclassified sequences</taxon>
        <taxon>metagenomes</taxon>
        <taxon>ecological metagenomes</taxon>
    </lineage>
</organism>
<feature type="transmembrane region" description="Helical" evidence="1">
    <location>
        <begin position="78"/>
        <end position="96"/>
    </location>
</feature>
<evidence type="ECO:0000256" key="1">
    <source>
        <dbReference type="SAM" id="Phobius"/>
    </source>
</evidence>
<dbReference type="AlphaFoldDB" id="A0A6J7TAL2"/>
<accession>A0A6J7TAL2</accession>
<sequence>MKKLNTKVMMWIFTIVNILSGVMTLLTGQSIAEASWGKENVLGHDKFYEQGYGWAFIALGLIGLGIAMYTSGKAQAKLALFSAASTIVFLGGFSIMGSQNEQSYKIAGAQLIPAVILLVLLLISGFQGLKSAD</sequence>
<keyword evidence="1" id="KW-0472">Membrane</keyword>
<protein>
    <submittedName>
        <fullName evidence="2">Unannotated protein</fullName>
    </submittedName>
</protein>
<evidence type="ECO:0000313" key="2">
    <source>
        <dbReference type="EMBL" id="CAB5050819.1"/>
    </source>
</evidence>
<name>A0A6J7TAL2_9ZZZZ</name>
<feature type="transmembrane region" description="Helical" evidence="1">
    <location>
        <begin position="12"/>
        <end position="32"/>
    </location>
</feature>
<reference evidence="2" key="1">
    <citation type="submission" date="2020-05" db="EMBL/GenBank/DDBJ databases">
        <authorList>
            <person name="Chiriac C."/>
            <person name="Salcher M."/>
            <person name="Ghai R."/>
            <person name="Kavagutti S V."/>
        </authorList>
    </citation>
    <scope>NUCLEOTIDE SEQUENCE</scope>
</reference>
<keyword evidence="1" id="KW-1133">Transmembrane helix</keyword>
<gene>
    <name evidence="2" type="ORF">UFOPK4293_00975</name>
</gene>
<proteinExistence type="predicted"/>
<keyword evidence="1" id="KW-0812">Transmembrane</keyword>